<evidence type="ECO:0000313" key="2">
    <source>
        <dbReference type="EMBL" id="CCL99812.1"/>
    </source>
</evidence>
<dbReference type="RefSeq" id="XP_012179095.1">
    <property type="nucleotide sequence ID" value="XM_012323705.1"/>
</dbReference>
<organism evidence="2 3">
    <name type="scientific">Fibroporia radiculosa</name>
    <dbReference type="NCBI Taxonomy" id="599839"/>
    <lineage>
        <taxon>Eukaryota</taxon>
        <taxon>Fungi</taxon>
        <taxon>Dikarya</taxon>
        <taxon>Basidiomycota</taxon>
        <taxon>Agaricomycotina</taxon>
        <taxon>Agaricomycetes</taxon>
        <taxon>Polyporales</taxon>
        <taxon>Fibroporiaceae</taxon>
        <taxon>Fibroporia</taxon>
    </lineage>
</organism>
<reference evidence="2 3" key="1">
    <citation type="journal article" date="2012" name="Appl. Environ. Microbiol.">
        <title>Short-read sequencing for genomic analysis of the brown rot fungus Fibroporia radiculosa.</title>
        <authorList>
            <person name="Tang J.D."/>
            <person name="Perkins A.D."/>
            <person name="Sonstegard T.S."/>
            <person name="Schroeder S.G."/>
            <person name="Burgess S.C."/>
            <person name="Diehl S.V."/>
        </authorList>
    </citation>
    <scope>NUCLEOTIDE SEQUENCE [LARGE SCALE GENOMIC DNA]</scope>
    <source>
        <strain evidence="2 3">TFFH 294</strain>
    </source>
</reference>
<name>J4HTY8_9APHY</name>
<feature type="transmembrane region" description="Helical" evidence="1">
    <location>
        <begin position="146"/>
        <end position="174"/>
    </location>
</feature>
<dbReference type="GO" id="GO:0005886">
    <property type="term" value="C:plasma membrane"/>
    <property type="evidence" value="ECO:0007669"/>
    <property type="project" value="TreeGrafter"/>
</dbReference>
<evidence type="ECO:0008006" key="4">
    <source>
        <dbReference type="Google" id="ProtNLM"/>
    </source>
</evidence>
<dbReference type="Proteomes" id="UP000006352">
    <property type="component" value="Unassembled WGS sequence"/>
</dbReference>
<protein>
    <recommendedName>
        <fullName evidence="4">Pali-domain-containing protein</fullName>
    </recommendedName>
</protein>
<dbReference type="STRING" id="599839.J4HTY8"/>
<dbReference type="PANTHER" id="PTHR28013">
    <property type="entry name" value="PROTEIN DCV1-RELATED"/>
    <property type="match status" value="1"/>
</dbReference>
<feature type="transmembrane region" description="Helical" evidence="1">
    <location>
        <begin position="119"/>
        <end position="139"/>
    </location>
</feature>
<evidence type="ECO:0000256" key="1">
    <source>
        <dbReference type="SAM" id="Phobius"/>
    </source>
</evidence>
<dbReference type="OrthoDB" id="2354757at2759"/>
<gene>
    <name evidence="2" type="ORF">FIBRA_01836</name>
</gene>
<dbReference type="GO" id="GO:0035838">
    <property type="term" value="C:growing cell tip"/>
    <property type="evidence" value="ECO:0007669"/>
    <property type="project" value="TreeGrafter"/>
</dbReference>
<dbReference type="HOGENOM" id="CLU_088627_0_0_1"/>
<accession>J4HTY8</accession>
<dbReference type="GeneID" id="24094723"/>
<feature type="transmembrane region" description="Helical" evidence="1">
    <location>
        <begin position="194"/>
        <end position="215"/>
    </location>
</feature>
<dbReference type="EMBL" id="HE796952">
    <property type="protein sequence ID" value="CCL99812.1"/>
    <property type="molecule type" value="Genomic_DNA"/>
</dbReference>
<keyword evidence="1" id="KW-1133">Transmembrane helix</keyword>
<sequence length="249" mass="27329">MGRSLHIPGVFFLFCALVLLCLVSISLPFLPALDIARVRASQSGASFVTDVSVEAVVGLRVMATAAGNVLMSLFRVKGSLFVWSLDRTVRMYCCKLRSPYSISVYNSGGNSSLTIEPPWTRGLAVHPIATGVTLIALLLSCFTHAFFIFLTTLTAFIASLLAFIAFAADIALYAHLKHEMDGLSDIELTTDAEAAFWMTFVSFVLLCLAGFMICLGRRRDRMAGATNYAMPSSKTSLSWRRKRRRFDTA</sequence>
<keyword evidence="1" id="KW-0812">Transmembrane</keyword>
<dbReference type="AlphaFoldDB" id="J4HTY8"/>
<dbReference type="PANTHER" id="PTHR28013:SF4">
    <property type="entry name" value="MARVEL DOMAIN-CONTAINING PROTEIN"/>
    <property type="match status" value="1"/>
</dbReference>
<evidence type="ECO:0000313" key="3">
    <source>
        <dbReference type="Proteomes" id="UP000006352"/>
    </source>
</evidence>
<dbReference type="InParanoid" id="J4HTY8"/>
<dbReference type="InterPro" id="IPR051380">
    <property type="entry name" value="pH-response_reg_palI/RIM9"/>
</dbReference>
<keyword evidence="1" id="KW-0472">Membrane</keyword>
<proteinExistence type="predicted"/>
<dbReference type="GO" id="GO:0032153">
    <property type="term" value="C:cell division site"/>
    <property type="evidence" value="ECO:0007669"/>
    <property type="project" value="TreeGrafter"/>
</dbReference>
<keyword evidence="3" id="KW-1185">Reference proteome</keyword>